<comment type="caution">
    <text evidence="3">The sequence shown here is derived from an EMBL/GenBank/DDBJ whole genome shotgun (WGS) entry which is preliminary data.</text>
</comment>
<evidence type="ECO:0000259" key="2">
    <source>
        <dbReference type="PROSITE" id="PS50003"/>
    </source>
</evidence>
<evidence type="ECO:0000313" key="3">
    <source>
        <dbReference type="EMBL" id="MED6267796.1"/>
    </source>
</evidence>
<proteinExistence type="predicted"/>
<reference evidence="3 4" key="1">
    <citation type="submission" date="2021-06" db="EMBL/GenBank/DDBJ databases">
        <authorList>
            <person name="Palmer J.M."/>
        </authorList>
    </citation>
    <scope>NUCLEOTIDE SEQUENCE [LARGE SCALE GENOMIC DNA]</scope>
    <source>
        <strain evidence="3 4">CL_MEX2019</strain>
        <tissue evidence="3">Muscle</tissue>
    </source>
</reference>
<dbReference type="InterPro" id="IPR001849">
    <property type="entry name" value="PH_domain"/>
</dbReference>
<name>A0ABU7D080_9TELE</name>
<evidence type="ECO:0000256" key="1">
    <source>
        <dbReference type="SAM" id="MobiDB-lite"/>
    </source>
</evidence>
<evidence type="ECO:0000313" key="4">
    <source>
        <dbReference type="Proteomes" id="UP001352852"/>
    </source>
</evidence>
<organism evidence="3 4">
    <name type="scientific">Characodon lateralis</name>
    <dbReference type="NCBI Taxonomy" id="208331"/>
    <lineage>
        <taxon>Eukaryota</taxon>
        <taxon>Metazoa</taxon>
        <taxon>Chordata</taxon>
        <taxon>Craniata</taxon>
        <taxon>Vertebrata</taxon>
        <taxon>Euteleostomi</taxon>
        <taxon>Actinopterygii</taxon>
        <taxon>Neopterygii</taxon>
        <taxon>Teleostei</taxon>
        <taxon>Neoteleostei</taxon>
        <taxon>Acanthomorphata</taxon>
        <taxon>Ovalentaria</taxon>
        <taxon>Atherinomorphae</taxon>
        <taxon>Cyprinodontiformes</taxon>
        <taxon>Goodeidae</taxon>
        <taxon>Characodon</taxon>
    </lineage>
</organism>
<protein>
    <submittedName>
        <fullName evidence="3">TBC1 domain member 2B</fullName>
    </submittedName>
</protein>
<sequence length="228" mass="26117">MPFHYRVIIGSNYISQCHSFREEGSHVDRPRSCHPWGCKKKQLNGKMHEEEDGSGESSCTVSRLQSFKSLDVAEVEGAKEQASKLCGYLNKLSGKGPLRGYKLRWFVYDPRKCYLYYFKTPQDALPLGHIDIGDACFMYDVEGEEGQFEIHTAGKEFLLKAPSRQVMHYWLQELQQKRWEYNNTRGTVKRDSWSSPTLAYPPAGLVGKDNGRQEHTHSATVPPFPHIS</sequence>
<dbReference type="Proteomes" id="UP001352852">
    <property type="component" value="Unassembled WGS sequence"/>
</dbReference>
<dbReference type="Pfam" id="PF00169">
    <property type="entry name" value="PH"/>
    <property type="match status" value="1"/>
</dbReference>
<dbReference type="CDD" id="cd01265">
    <property type="entry name" value="PH_TBC1D2A"/>
    <property type="match status" value="1"/>
</dbReference>
<keyword evidence="4" id="KW-1185">Reference proteome</keyword>
<feature type="region of interest" description="Disordered" evidence="1">
    <location>
        <begin position="204"/>
        <end position="228"/>
    </location>
</feature>
<dbReference type="InterPro" id="IPR011993">
    <property type="entry name" value="PH-like_dom_sf"/>
</dbReference>
<dbReference type="SMART" id="SM00233">
    <property type="entry name" value="PH"/>
    <property type="match status" value="1"/>
</dbReference>
<gene>
    <name evidence="3" type="primary">TBC1D2B_2</name>
    <name evidence="3" type="ORF">CHARACLAT_015692</name>
</gene>
<dbReference type="PROSITE" id="PS50003">
    <property type="entry name" value="PH_DOMAIN"/>
    <property type="match status" value="1"/>
</dbReference>
<dbReference type="SUPFAM" id="SSF50729">
    <property type="entry name" value="PH domain-like"/>
    <property type="match status" value="1"/>
</dbReference>
<dbReference type="EMBL" id="JAHUTJ010009427">
    <property type="protein sequence ID" value="MED6267796.1"/>
    <property type="molecule type" value="Genomic_DNA"/>
</dbReference>
<accession>A0ABU7D080</accession>
<feature type="domain" description="PH" evidence="2">
    <location>
        <begin position="82"/>
        <end position="179"/>
    </location>
</feature>
<dbReference type="Gene3D" id="2.30.29.30">
    <property type="entry name" value="Pleckstrin-homology domain (PH domain)/Phosphotyrosine-binding domain (PTB)"/>
    <property type="match status" value="1"/>
</dbReference>